<organism evidence="2 3">
    <name type="scientific">Streptomyces shenzhenensis</name>
    <dbReference type="NCBI Taxonomy" id="943815"/>
    <lineage>
        <taxon>Bacteria</taxon>
        <taxon>Bacillati</taxon>
        <taxon>Actinomycetota</taxon>
        <taxon>Actinomycetes</taxon>
        <taxon>Kitasatosporales</taxon>
        <taxon>Streptomycetaceae</taxon>
        <taxon>Streptomyces</taxon>
    </lineage>
</organism>
<feature type="signal peptide" evidence="1">
    <location>
        <begin position="1"/>
        <end position="32"/>
    </location>
</feature>
<proteinExistence type="predicted"/>
<evidence type="ECO:0000313" key="2">
    <source>
        <dbReference type="EMBL" id="RMB79898.1"/>
    </source>
</evidence>
<dbReference type="AlphaFoldDB" id="A0A3M0HUX5"/>
<keyword evidence="1" id="KW-0732">Signal</keyword>
<dbReference type="EMBL" id="PENI01000051">
    <property type="protein sequence ID" value="RMB79898.1"/>
    <property type="molecule type" value="Genomic_DNA"/>
</dbReference>
<protein>
    <submittedName>
        <fullName evidence="2">Uncharacterized protein</fullName>
    </submittedName>
</protein>
<sequence length="101" mass="9958">MRRKPVMRTLAAALLAGGAIVGTGAAASPASAAVPMHGVATLSHNSLATGGGCGFGGFNRGFNRFCGLGAFGGFGGFGFSPFAFNPFGFGFGTSPVVVIVR</sequence>
<reference evidence="2 3" key="1">
    <citation type="submission" date="2017-11" db="EMBL/GenBank/DDBJ databases">
        <title>Draft genome of actinobacteria isolated from guarana (Paullinia cupana (Mart.) Ducke.</title>
        <authorList>
            <person name="Siqueira K.A."/>
            <person name="Liotti R.G."/>
            <person name="Mendes T.A.O."/>
            <person name="Soares M.A."/>
        </authorList>
    </citation>
    <scope>NUCLEOTIDE SEQUENCE [LARGE SCALE GENOMIC DNA]</scope>
    <source>
        <strain evidence="2 3">193</strain>
    </source>
</reference>
<name>A0A3M0HUX5_9ACTN</name>
<feature type="chain" id="PRO_5017940997" evidence="1">
    <location>
        <begin position="33"/>
        <end position="101"/>
    </location>
</feature>
<gene>
    <name evidence="2" type="ORF">CTZ28_43300</name>
</gene>
<accession>A0A3M0HUX5</accession>
<comment type="caution">
    <text evidence="2">The sequence shown here is derived from an EMBL/GenBank/DDBJ whole genome shotgun (WGS) entry which is preliminary data.</text>
</comment>
<evidence type="ECO:0000313" key="3">
    <source>
        <dbReference type="Proteomes" id="UP000270471"/>
    </source>
</evidence>
<dbReference type="Proteomes" id="UP000270471">
    <property type="component" value="Unassembled WGS sequence"/>
</dbReference>
<evidence type="ECO:0000256" key="1">
    <source>
        <dbReference type="SAM" id="SignalP"/>
    </source>
</evidence>
<keyword evidence="3" id="KW-1185">Reference proteome</keyword>